<dbReference type="EMBL" id="JUGD01000012">
    <property type="protein sequence ID" value="RAM64602.1"/>
    <property type="molecule type" value="Genomic_DNA"/>
</dbReference>
<evidence type="ECO:0008006" key="3">
    <source>
        <dbReference type="Google" id="ProtNLM"/>
    </source>
</evidence>
<dbReference type="RefSeq" id="WP_146744554.1">
    <property type="nucleotide sequence ID" value="NZ_JUGD01000012.1"/>
</dbReference>
<keyword evidence="2" id="KW-1185">Reference proteome</keyword>
<reference evidence="1 2" key="1">
    <citation type="submission" date="2014-12" db="EMBL/GenBank/DDBJ databases">
        <title>Complete genome sequence of Herbaspirillum rubrisubalbicans Os38.</title>
        <authorList>
            <person name="Chen M."/>
            <person name="An Q."/>
        </authorList>
    </citation>
    <scope>NUCLEOTIDE SEQUENCE [LARGE SCALE GENOMIC DNA]</scope>
    <source>
        <strain evidence="1 2">Os38</strain>
    </source>
</reference>
<evidence type="ECO:0000313" key="1">
    <source>
        <dbReference type="EMBL" id="RAM64602.1"/>
    </source>
</evidence>
<organism evidence="1 2">
    <name type="scientific">Herbaspirillum rubrisubalbicans</name>
    <dbReference type="NCBI Taxonomy" id="80842"/>
    <lineage>
        <taxon>Bacteria</taxon>
        <taxon>Pseudomonadati</taxon>
        <taxon>Pseudomonadota</taxon>
        <taxon>Betaproteobacteria</taxon>
        <taxon>Burkholderiales</taxon>
        <taxon>Oxalobacteraceae</taxon>
        <taxon>Herbaspirillum</taxon>
    </lineage>
</organism>
<proteinExistence type="predicted"/>
<gene>
    <name evidence="1" type="ORF">RB24_10400</name>
</gene>
<name>A0ABX9C2A4_9BURK</name>
<evidence type="ECO:0000313" key="2">
    <source>
        <dbReference type="Proteomes" id="UP000248631"/>
    </source>
</evidence>
<accession>A0ABX9C2A4</accession>
<sequence>MIARFAEHCLSNILGLEHQEFLQKNISLNLPSPTECEEDIFLGFFFDGTNNNKYRDTPAYASSNIARLYEDYRSHPTVSQLELCKMSLLARMSPLRCFHLMAINSRMEG</sequence>
<protein>
    <recommendedName>
        <fullName evidence="3">DUF2235 domain-containing protein</fullName>
    </recommendedName>
</protein>
<dbReference type="Proteomes" id="UP000248631">
    <property type="component" value="Unassembled WGS sequence"/>
</dbReference>
<comment type="caution">
    <text evidence="1">The sequence shown here is derived from an EMBL/GenBank/DDBJ whole genome shotgun (WGS) entry which is preliminary data.</text>
</comment>